<feature type="compositionally biased region" description="Polar residues" evidence="1">
    <location>
        <begin position="56"/>
        <end position="70"/>
    </location>
</feature>
<feature type="region of interest" description="Disordered" evidence="1">
    <location>
        <begin position="130"/>
        <end position="175"/>
    </location>
</feature>
<name>A0A8J6EAF3_9EUKA</name>
<reference evidence="2" key="1">
    <citation type="submission" date="2021-05" db="EMBL/GenBank/DDBJ databases">
        <title>A free-living protist that lacks canonical eukaryotic 1 DNA replication and segregation systems.</title>
        <authorList>
            <person name="Salas-Leiva D.E."/>
            <person name="Tromer E.C."/>
            <person name="Curtis B.A."/>
            <person name="Jerlstrom-Hultqvist J."/>
            <person name="Kolisko M."/>
            <person name="Yi Z."/>
            <person name="Salas-Leiva J.S."/>
            <person name="Gallot-Lavallee L."/>
            <person name="Kops G.J.P.L."/>
            <person name="Archibald J.M."/>
            <person name="Simpson A.G.B."/>
            <person name="Roger A.J."/>
        </authorList>
    </citation>
    <scope>NUCLEOTIDE SEQUENCE</scope>
    <source>
        <strain evidence="2">BICM</strain>
    </source>
</reference>
<organism evidence="2 3">
    <name type="scientific">Carpediemonas membranifera</name>
    <dbReference type="NCBI Taxonomy" id="201153"/>
    <lineage>
        <taxon>Eukaryota</taxon>
        <taxon>Metamonada</taxon>
        <taxon>Carpediemonas-like organisms</taxon>
        <taxon>Carpediemonas</taxon>
    </lineage>
</organism>
<feature type="region of interest" description="Disordered" evidence="1">
    <location>
        <begin position="1"/>
        <end position="70"/>
    </location>
</feature>
<dbReference type="AlphaFoldDB" id="A0A8J6EAF3"/>
<evidence type="ECO:0000256" key="1">
    <source>
        <dbReference type="SAM" id="MobiDB-lite"/>
    </source>
</evidence>
<evidence type="ECO:0000313" key="2">
    <source>
        <dbReference type="EMBL" id="KAG9394615.1"/>
    </source>
</evidence>
<dbReference type="Proteomes" id="UP000717585">
    <property type="component" value="Unassembled WGS sequence"/>
</dbReference>
<accession>A0A8J6EAF3</accession>
<proteinExistence type="predicted"/>
<feature type="compositionally biased region" description="Basic and acidic residues" evidence="1">
    <location>
        <begin position="1"/>
        <end position="10"/>
    </location>
</feature>
<comment type="caution">
    <text evidence="2">The sequence shown here is derived from an EMBL/GenBank/DDBJ whole genome shotgun (WGS) entry which is preliminary data.</text>
</comment>
<feature type="compositionally biased region" description="Basic and acidic residues" evidence="1">
    <location>
        <begin position="30"/>
        <end position="42"/>
    </location>
</feature>
<feature type="compositionally biased region" description="Polar residues" evidence="1">
    <location>
        <begin position="159"/>
        <end position="174"/>
    </location>
</feature>
<evidence type="ECO:0000313" key="3">
    <source>
        <dbReference type="Proteomes" id="UP000717585"/>
    </source>
</evidence>
<feature type="region of interest" description="Disordered" evidence="1">
    <location>
        <begin position="245"/>
        <end position="279"/>
    </location>
</feature>
<gene>
    <name evidence="2" type="ORF">J8273_3869</name>
</gene>
<dbReference type="EMBL" id="JAHDYR010000014">
    <property type="protein sequence ID" value="KAG9394615.1"/>
    <property type="molecule type" value="Genomic_DNA"/>
</dbReference>
<sequence length="354" mass="37877">MDTAAGKETRPSATAAAIKRPKSTTFIRKGSIDKERFGEVRRPTSSIGSHVAPLVSPQTSPRSHLSSQAQPKLRAAKTQLIGGLNDQIQYGKSASARNVVEMMNNSLRMLEKEQLRSKSTEVSPRRTYDILSSDDTDLPEPFVPHESPRTLLRGLDPTHPTTPVRSGSSSTFTPYTKLPTLPEIPSLPVLAIGESSEALEPIEVETGEASCQTVPPDAVDSGCMATPALTATDTQTAVVTMVTEGTDYDPPGPVHTAATPRPTTPTRSPHAPPRYSRHIPSPALGTDCSFVDEGMDSNVSHAVDAFFAESSPDCLDVIARIGGLDFKEFFDVSTSDMSLLGFSSLDLGDVEFIA</sequence>
<protein>
    <submittedName>
        <fullName evidence="2">Uncharacterized protein</fullName>
    </submittedName>
</protein>
<keyword evidence="3" id="KW-1185">Reference proteome</keyword>
<feature type="compositionally biased region" description="Low complexity" evidence="1">
    <location>
        <begin position="255"/>
        <end position="269"/>
    </location>
</feature>